<accession>A0A1Y2J435</accession>
<organism evidence="2 3">
    <name type="scientific">Trametes coccinea (strain BRFM310)</name>
    <name type="common">Pycnoporus coccineus</name>
    <dbReference type="NCBI Taxonomy" id="1353009"/>
    <lineage>
        <taxon>Eukaryota</taxon>
        <taxon>Fungi</taxon>
        <taxon>Dikarya</taxon>
        <taxon>Basidiomycota</taxon>
        <taxon>Agaricomycotina</taxon>
        <taxon>Agaricomycetes</taxon>
        <taxon>Polyporales</taxon>
        <taxon>Polyporaceae</taxon>
        <taxon>Trametes</taxon>
    </lineage>
</organism>
<protein>
    <recommendedName>
        <fullName evidence="4">Rho termination factor N-terminal domain-containing protein</fullName>
    </recommendedName>
</protein>
<evidence type="ECO:0000256" key="1">
    <source>
        <dbReference type="SAM" id="MobiDB-lite"/>
    </source>
</evidence>
<feature type="compositionally biased region" description="Basic residues" evidence="1">
    <location>
        <begin position="106"/>
        <end position="118"/>
    </location>
</feature>
<proteinExistence type="predicted"/>
<dbReference type="OrthoDB" id="2368680at2759"/>
<dbReference type="STRING" id="1353009.A0A1Y2J435"/>
<feature type="region of interest" description="Disordered" evidence="1">
    <location>
        <begin position="73"/>
        <end position="130"/>
    </location>
</feature>
<reference evidence="2 3" key="1">
    <citation type="journal article" date="2015" name="Biotechnol. Biofuels">
        <title>Enhanced degradation of softwood versus hardwood by the white-rot fungus Pycnoporus coccineus.</title>
        <authorList>
            <person name="Couturier M."/>
            <person name="Navarro D."/>
            <person name="Chevret D."/>
            <person name="Henrissat B."/>
            <person name="Piumi F."/>
            <person name="Ruiz-Duenas F.J."/>
            <person name="Martinez A.T."/>
            <person name="Grigoriev I.V."/>
            <person name="Riley R."/>
            <person name="Lipzen A."/>
            <person name="Berrin J.G."/>
            <person name="Master E.R."/>
            <person name="Rosso M.N."/>
        </authorList>
    </citation>
    <scope>NUCLEOTIDE SEQUENCE [LARGE SCALE GENOMIC DNA]</scope>
    <source>
        <strain evidence="2 3">BRFM310</strain>
    </source>
</reference>
<feature type="region of interest" description="Disordered" evidence="1">
    <location>
        <begin position="219"/>
        <end position="304"/>
    </location>
</feature>
<evidence type="ECO:0008006" key="4">
    <source>
        <dbReference type="Google" id="ProtNLM"/>
    </source>
</evidence>
<feature type="compositionally biased region" description="Polar residues" evidence="1">
    <location>
        <begin position="259"/>
        <end position="282"/>
    </location>
</feature>
<dbReference type="InterPro" id="IPR036361">
    <property type="entry name" value="SAP_dom_sf"/>
</dbReference>
<keyword evidence="3" id="KW-1185">Reference proteome</keyword>
<evidence type="ECO:0000313" key="2">
    <source>
        <dbReference type="EMBL" id="OSD07564.1"/>
    </source>
</evidence>
<dbReference type="Gene3D" id="1.10.720.30">
    <property type="entry name" value="SAP domain"/>
    <property type="match status" value="1"/>
</dbReference>
<dbReference type="AlphaFoldDB" id="A0A1Y2J435"/>
<dbReference type="Proteomes" id="UP000193067">
    <property type="component" value="Unassembled WGS sequence"/>
</dbReference>
<gene>
    <name evidence="2" type="ORF">PYCCODRAFT_1403229</name>
</gene>
<name>A0A1Y2J435_TRAC3</name>
<sequence>MSTTTGNERILSKLTVPQLKALCKEKKVSGYSKLGKQALLQKLVEAGYSPDDNLVIASPAPAIQISAPKTAASATDSADNPSIAEPCASLTRGPAALSKSHDKPTRRSSPKAKSKGKKTASCVDSSSATNRNTTSTLLLRGAAGIVPTVSANASVSTRIVSLQEGATNGLTVVPATGTSFGPLEANEESLNYNSSGRYLGEVGPTSDLLAGASETIMIKSPPANVKGKKRSHASEEVMPPPPKKTRIQPRSAITGLHQAPSSPGHTSSRPTVHSGGTISANVSRPLHTQAASTRGPVSAAKSSLPPAKRFKPLVVDKARCVTASSGPAPSGAPASTLRSSNVEDVSYYLDFPVSKAPLPALRSITLPPPLAQRKRVARWAIILSGLSDKERAVCILVSRTFRYAVYLSASSILMREYCGHRLQQDVLRAYPKAMTNMWPYLRLREVEVAERRRMYETSFLPRFFRRCGVVNPIAAHLWASPDNARQITIALRFVLTRAWFELSLGHSDGSNEDPKSWLRGTVIDVQEVVQGDVWSVTIQYPRTAAQVGARETLHVLASTCEVVGRPERDGPDAEEGPISASVNVRADWSAYIANYSAPSSDAISLLSRLKWPCREEFVQGISKLWLKRIEGEGDLGQAKRTVAERYVLASVVGNSVSGRWMSASAMAQEFAGLTARVAPIASGSTKPASLNLYLPEHHHVESVHFTTSRGERLHAALAAVQTPRREYFILRDNGMQVGCEEEGVAEVWQEVLECDDRGRPTRSERYCSSSQ</sequence>
<evidence type="ECO:0000313" key="3">
    <source>
        <dbReference type="Proteomes" id="UP000193067"/>
    </source>
</evidence>
<dbReference type="EMBL" id="KZ084088">
    <property type="protein sequence ID" value="OSD07564.1"/>
    <property type="molecule type" value="Genomic_DNA"/>
</dbReference>